<dbReference type="PANTHER" id="PTHR43667">
    <property type="entry name" value="CYCLOPROPANE-FATTY-ACYL-PHOSPHOLIPID SYNTHASE"/>
    <property type="match status" value="1"/>
</dbReference>
<evidence type="ECO:0000313" key="6">
    <source>
        <dbReference type="EMBL" id="NED95206.1"/>
    </source>
</evidence>
<dbReference type="GO" id="GO:0008610">
    <property type="term" value="P:lipid biosynthetic process"/>
    <property type="evidence" value="ECO:0007669"/>
    <property type="project" value="InterPro"/>
</dbReference>
<accession>A0A6N9YJL3</accession>
<dbReference type="PIRSF" id="PIRSF003085">
    <property type="entry name" value="CMAS"/>
    <property type="match status" value="1"/>
</dbReference>
<keyword evidence="4" id="KW-0949">S-adenosyl-L-methionine</keyword>
<dbReference type="Pfam" id="PF02353">
    <property type="entry name" value="CMAS"/>
    <property type="match status" value="1"/>
</dbReference>
<dbReference type="InterPro" id="IPR050723">
    <property type="entry name" value="CFA/CMAS"/>
</dbReference>
<keyword evidence="2 6" id="KW-0489">Methyltransferase</keyword>
<name>A0A6N9YJL3_9ACTN</name>
<evidence type="ECO:0000256" key="4">
    <source>
        <dbReference type="ARBA" id="ARBA00022691"/>
    </source>
</evidence>
<comment type="caution">
    <text evidence="6">The sequence shown here is derived from an EMBL/GenBank/DDBJ whole genome shotgun (WGS) entry which is preliminary data.</text>
</comment>
<comment type="similarity">
    <text evidence="1">Belongs to the CFA/CMAS family.</text>
</comment>
<evidence type="ECO:0000256" key="2">
    <source>
        <dbReference type="ARBA" id="ARBA00022603"/>
    </source>
</evidence>
<dbReference type="RefSeq" id="WP_163817659.1">
    <property type="nucleotide sequence ID" value="NZ_JAAGOB010000003.1"/>
</dbReference>
<dbReference type="GO" id="GO:0008168">
    <property type="term" value="F:methyltransferase activity"/>
    <property type="evidence" value="ECO:0007669"/>
    <property type="project" value="UniProtKB-KW"/>
</dbReference>
<evidence type="ECO:0000313" key="7">
    <source>
        <dbReference type="Proteomes" id="UP000469185"/>
    </source>
</evidence>
<dbReference type="GO" id="GO:0032259">
    <property type="term" value="P:methylation"/>
    <property type="evidence" value="ECO:0007669"/>
    <property type="project" value="UniProtKB-KW"/>
</dbReference>
<sequence length="431" mass="47139">MVSGGGAAGRIAGLVERVLGKPSPLALRTWDGAQVGPEDGPVLVVNSRRALRRILWQPDELGLGRAWVAGEIDVEGDLEEALARLEDILEGLDHRPKLSASDRAEALRAAVLLGAVGPQPKPPSIEAGLAGERHSRERDRAAISHHYDVGNDFYQLVLGASMVYSCAYWTGDEHPSYTLADAQRDKNDLICRKLGLEPGMRLLDVGCGWGSLLIHAAREYGVHATGVTLSEAQAELAKRRVADAGLDHLVEVRVQDWRDVADAPFDAVASVGMAEHLGAQMWPEYVSRLYELLRPGGRLLNHQIVKGRQQSEPAAGNGRRRSFIDAYVFPDGELLPISRVISYVEGGGFEVRDVHGLREHYARTLRAWVANLVSSWDRAVSLAGEPRARVWRLYMTGSALSFDAGRIAVHQVLAVRPDEDGRSDMPMTRTV</sequence>
<dbReference type="CDD" id="cd02440">
    <property type="entry name" value="AdoMet_MTases"/>
    <property type="match status" value="1"/>
</dbReference>
<organism evidence="6 7">
    <name type="scientific">Phytoactinopolyspora alkaliphila</name>
    <dbReference type="NCBI Taxonomy" id="1783498"/>
    <lineage>
        <taxon>Bacteria</taxon>
        <taxon>Bacillati</taxon>
        <taxon>Actinomycetota</taxon>
        <taxon>Actinomycetes</taxon>
        <taxon>Jiangellales</taxon>
        <taxon>Jiangellaceae</taxon>
        <taxon>Phytoactinopolyspora</taxon>
    </lineage>
</organism>
<gene>
    <name evidence="6" type="ORF">G1H11_07740</name>
</gene>
<evidence type="ECO:0000256" key="5">
    <source>
        <dbReference type="ARBA" id="ARBA00023098"/>
    </source>
</evidence>
<dbReference type="AlphaFoldDB" id="A0A6N9YJL3"/>
<keyword evidence="5" id="KW-0443">Lipid metabolism</keyword>
<dbReference type="InterPro" id="IPR029063">
    <property type="entry name" value="SAM-dependent_MTases_sf"/>
</dbReference>
<evidence type="ECO:0000256" key="3">
    <source>
        <dbReference type="ARBA" id="ARBA00022679"/>
    </source>
</evidence>
<dbReference type="EMBL" id="JAAGOB010000003">
    <property type="protein sequence ID" value="NED95206.1"/>
    <property type="molecule type" value="Genomic_DNA"/>
</dbReference>
<dbReference type="SUPFAM" id="SSF53335">
    <property type="entry name" value="S-adenosyl-L-methionine-dependent methyltransferases"/>
    <property type="match status" value="1"/>
</dbReference>
<protein>
    <submittedName>
        <fullName evidence="6">Class I SAM-dependent methyltransferase</fullName>
    </submittedName>
</protein>
<keyword evidence="3 6" id="KW-0808">Transferase</keyword>
<reference evidence="6 7" key="1">
    <citation type="submission" date="2020-02" db="EMBL/GenBank/DDBJ databases">
        <authorList>
            <person name="Li X.-J."/>
            <person name="Feng X.-M."/>
        </authorList>
    </citation>
    <scope>NUCLEOTIDE SEQUENCE [LARGE SCALE GENOMIC DNA]</scope>
    <source>
        <strain evidence="6 7">CGMCC 4.7225</strain>
    </source>
</reference>
<dbReference type="Gene3D" id="3.40.50.150">
    <property type="entry name" value="Vaccinia Virus protein VP39"/>
    <property type="match status" value="1"/>
</dbReference>
<keyword evidence="7" id="KW-1185">Reference proteome</keyword>
<dbReference type="InterPro" id="IPR003333">
    <property type="entry name" value="CMAS"/>
</dbReference>
<evidence type="ECO:0000256" key="1">
    <source>
        <dbReference type="ARBA" id="ARBA00010815"/>
    </source>
</evidence>
<proteinExistence type="inferred from homology"/>
<dbReference type="Proteomes" id="UP000469185">
    <property type="component" value="Unassembled WGS sequence"/>
</dbReference>
<dbReference type="PANTHER" id="PTHR43667:SF1">
    <property type="entry name" value="CYCLOPROPANE-FATTY-ACYL-PHOSPHOLIPID SYNTHASE"/>
    <property type="match status" value="1"/>
</dbReference>